<keyword evidence="1" id="KW-0472">Membrane</keyword>
<gene>
    <name evidence="3" type="ORF">NITLEN_70089</name>
</gene>
<accession>A0A330LC32</accession>
<organism evidence="3 4">
    <name type="scientific">Nitrospira lenta</name>
    <dbReference type="NCBI Taxonomy" id="1436998"/>
    <lineage>
        <taxon>Bacteria</taxon>
        <taxon>Pseudomonadati</taxon>
        <taxon>Nitrospirota</taxon>
        <taxon>Nitrospiria</taxon>
        <taxon>Nitrospirales</taxon>
        <taxon>Nitrospiraceae</taxon>
        <taxon>Nitrospira</taxon>
    </lineage>
</organism>
<proteinExistence type="predicted"/>
<dbReference type="Proteomes" id="UP000248168">
    <property type="component" value="Unassembled WGS sequence"/>
</dbReference>
<feature type="transmembrane region" description="Helical" evidence="1">
    <location>
        <begin position="181"/>
        <end position="200"/>
    </location>
</feature>
<evidence type="ECO:0000259" key="2">
    <source>
        <dbReference type="SMART" id="SM00481"/>
    </source>
</evidence>
<dbReference type="RefSeq" id="WP_121990655.1">
    <property type="nucleotide sequence ID" value="NZ_OUNR01000020.1"/>
</dbReference>
<dbReference type="SUPFAM" id="SSF89550">
    <property type="entry name" value="PHP domain-like"/>
    <property type="match status" value="1"/>
</dbReference>
<keyword evidence="1" id="KW-1133">Transmembrane helix</keyword>
<protein>
    <recommendedName>
        <fullName evidence="2">Polymerase/histidinol phosphatase N-terminal domain-containing protein</fullName>
    </recommendedName>
</protein>
<keyword evidence="4" id="KW-1185">Reference proteome</keyword>
<evidence type="ECO:0000256" key="1">
    <source>
        <dbReference type="SAM" id="Phobius"/>
    </source>
</evidence>
<dbReference type="InterPro" id="IPR003141">
    <property type="entry name" value="Pol/His_phosphatase_N"/>
</dbReference>
<evidence type="ECO:0000313" key="3">
    <source>
        <dbReference type="EMBL" id="SPP66499.1"/>
    </source>
</evidence>
<dbReference type="InterPro" id="IPR016195">
    <property type="entry name" value="Pol/histidinol_Pase-like"/>
</dbReference>
<dbReference type="EMBL" id="OUNR01000020">
    <property type="protein sequence ID" value="SPP66499.1"/>
    <property type="molecule type" value="Genomic_DNA"/>
</dbReference>
<feature type="transmembrane region" description="Helical" evidence="1">
    <location>
        <begin position="221"/>
        <end position="240"/>
    </location>
</feature>
<keyword evidence="1" id="KW-0812">Transmembrane</keyword>
<dbReference type="SMART" id="SM00481">
    <property type="entry name" value="POLIIIAc"/>
    <property type="match status" value="1"/>
</dbReference>
<evidence type="ECO:0000313" key="4">
    <source>
        <dbReference type="Proteomes" id="UP000248168"/>
    </source>
</evidence>
<dbReference type="AlphaFoldDB" id="A0A330LC32"/>
<dbReference type="Gene3D" id="3.20.20.140">
    <property type="entry name" value="Metal-dependent hydrolases"/>
    <property type="match status" value="1"/>
</dbReference>
<feature type="domain" description="Polymerase/histidinol phosphatase N-terminal" evidence="2">
    <location>
        <begin position="40"/>
        <end position="96"/>
    </location>
</feature>
<dbReference type="OrthoDB" id="9797541at2"/>
<reference evidence="4" key="1">
    <citation type="submission" date="2018-04" db="EMBL/GenBank/DDBJ databases">
        <authorList>
            <person name="Lucker S."/>
            <person name="Sakoula D."/>
        </authorList>
    </citation>
    <scope>NUCLEOTIDE SEQUENCE [LARGE SCALE GENOMIC DNA]</scope>
</reference>
<sequence length="509" mass="54865">MSNFIWQTAVGVAAWIGLAWSGLAWSPTVLAAEQRVPLRVAIHVHSTASTGTLSLEDLAVRAEQQGLDAIVLSDNFSLEYEYGLQPLPGLLKKTVSFPSILSYGVERYLDEIHTVQARHPRLVIVPGVEVAPFYYWTGSLWRGDLTMHDAQRNLLVLGLTKAEDYRALPARGNPASFTVDGASLANAAPLLLVIPALFLWKPRRQSVKGWREPVSAARRTAAACCLVLAVATLVHAWPLGTPPFSSYDSQLGYRPYQALVDVATQRGAIVFWSMTEARDLQAHAFGPLGTVTVRTDAHPEALALTNGYAGFGGLYQDTRMATAAGGLWDQVIQAHKGTAQSAVPTMIGEIAFHGLADKGKDLDRVVTTVFAQERSVAGVLEAIRSGHAYAVAEGDHRVMLTVDEFSLGCDCDPATVGIGDHLALPSGSHVVAMVRLSARDGKSHPVTMRLIRSGEIIGIAKAETPVQYQLADMQPVPDGGAYYRLEVVGQSGELLTNPLYVDVQTKERG</sequence>
<dbReference type="InParanoid" id="A0A330LC32"/>
<name>A0A330LC32_9BACT</name>